<keyword evidence="7" id="KW-0460">Magnesium</keyword>
<dbReference type="GO" id="GO:0016787">
    <property type="term" value="F:hydrolase activity"/>
    <property type="evidence" value="ECO:0007669"/>
    <property type="project" value="UniProtKB-KW"/>
</dbReference>
<organism evidence="12 13">
    <name type="scientific">Streptomyces alboflavus</name>
    <dbReference type="NCBI Taxonomy" id="67267"/>
    <lineage>
        <taxon>Bacteria</taxon>
        <taxon>Bacillati</taxon>
        <taxon>Actinomycetota</taxon>
        <taxon>Actinomycetes</taxon>
        <taxon>Kitasatosporales</taxon>
        <taxon>Streptomycetaceae</taxon>
        <taxon>Streptomyces</taxon>
    </lineage>
</organism>
<evidence type="ECO:0000256" key="10">
    <source>
        <dbReference type="SAM" id="Phobius"/>
    </source>
</evidence>
<evidence type="ECO:0000256" key="8">
    <source>
        <dbReference type="ARBA" id="ARBA00023204"/>
    </source>
</evidence>
<evidence type="ECO:0000256" key="1">
    <source>
        <dbReference type="ARBA" id="ARBA00001936"/>
    </source>
</evidence>
<dbReference type="eggNOG" id="COG3021">
    <property type="taxonomic scope" value="Bacteria"/>
</dbReference>
<keyword evidence="10" id="KW-1133">Transmembrane helix</keyword>
<dbReference type="InterPro" id="IPR036691">
    <property type="entry name" value="Endo/exonu/phosph_ase_sf"/>
</dbReference>
<keyword evidence="4" id="KW-0479">Metal-binding</keyword>
<feature type="region of interest" description="Disordered" evidence="9">
    <location>
        <begin position="32"/>
        <end position="66"/>
    </location>
</feature>
<comment type="cofactor">
    <cofactor evidence="1">
        <name>Mn(2+)</name>
        <dbReference type="ChEBI" id="CHEBI:29035"/>
    </cofactor>
</comment>
<dbReference type="RefSeq" id="WP_107490095.1">
    <property type="nucleotide sequence ID" value="NZ_CP021748.1"/>
</dbReference>
<evidence type="ECO:0000256" key="9">
    <source>
        <dbReference type="SAM" id="MobiDB-lite"/>
    </source>
</evidence>
<name>A0A1Z1W3M6_9ACTN</name>
<dbReference type="InterPro" id="IPR005135">
    <property type="entry name" value="Endo/exonuclease/phosphatase"/>
</dbReference>
<evidence type="ECO:0000256" key="4">
    <source>
        <dbReference type="ARBA" id="ARBA00022723"/>
    </source>
</evidence>
<feature type="domain" description="Endonuclease/exonuclease/phosphatase" evidence="11">
    <location>
        <begin position="159"/>
        <end position="359"/>
    </location>
</feature>
<dbReference type="Gene3D" id="3.60.10.10">
    <property type="entry name" value="Endonuclease/exonuclease/phosphatase"/>
    <property type="match status" value="1"/>
</dbReference>
<dbReference type="PANTHER" id="PTHR15822:SF4">
    <property type="entry name" value="TYROSYL-DNA PHOSPHODIESTERASE 2"/>
    <property type="match status" value="1"/>
</dbReference>
<keyword evidence="13" id="KW-1185">Reference proteome</keyword>
<dbReference type="STRING" id="67267.GCA_000716675_00687"/>
<dbReference type="GO" id="GO:0004518">
    <property type="term" value="F:nuclease activity"/>
    <property type="evidence" value="ECO:0007669"/>
    <property type="project" value="UniProtKB-KW"/>
</dbReference>
<evidence type="ECO:0000256" key="6">
    <source>
        <dbReference type="ARBA" id="ARBA00022801"/>
    </source>
</evidence>
<dbReference type="AlphaFoldDB" id="A0A1Z1W3M6"/>
<dbReference type="EMBL" id="CP021748">
    <property type="protein sequence ID" value="ARX81021.1"/>
    <property type="molecule type" value="Genomic_DNA"/>
</dbReference>
<protein>
    <submittedName>
        <fullName evidence="12">Membrane protein</fullName>
    </submittedName>
</protein>
<dbReference type="GO" id="GO:0006281">
    <property type="term" value="P:DNA repair"/>
    <property type="evidence" value="ECO:0007669"/>
    <property type="project" value="UniProtKB-KW"/>
</dbReference>
<dbReference type="Pfam" id="PF03372">
    <property type="entry name" value="Exo_endo_phos"/>
    <property type="match status" value="1"/>
</dbReference>
<keyword evidence="3" id="KW-0540">Nuclease</keyword>
<evidence type="ECO:0000313" key="13">
    <source>
        <dbReference type="Proteomes" id="UP000195880"/>
    </source>
</evidence>
<keyword evidence="6" id="KW-0378">Hydrolase</keyword>
<evidence type="ECO:0000256" key="5">
    <source>
        <dbReference type="ARBA" id="ARBA00022763"/>
    </source>
</evidence>
<dbReference type="OrthoDB" id="4316587at2"/>
<dbReference type="GO" id="GO:0046872">
    <property type="term" value="F:metal ion binding"/>
    <property type="evidence" value="ECO:0007669"/>
    <property type="project" value="UniProtKB-KW"/>
</dbReference>
<keyword evidence="10" id="KW-0812">Transmembrane</keyword>
<reference evidence="12 13" key="1">
    <citation type="submission" date="2017-05" db="EMBL/GenBank/DDBJ databases">
        <title>Streptomyces alboflavus Genome sequencing and assembly.</title>
        <authorList>
            <person name="Wang Y."/>
            <person name="Du B."/>
            <person name="Ding Y."/>
            <person name="Liu H."/>
            <person name="Hou Q."/>
            <person name="Liu K."/>
            <person name="Wang C."/>
            <person name="Yao L."/>
        </authorList>
    </citation>
    <scope>NUCLEOTIDE SEQUENCE [LARGE SCALE GENOMIC DNA]</scope>
    <source>
        <strain evidence="12 13">MDJK44</strain>
    </source>
</reference>
<keyword evidence="8" id="KW-0234">DNA repair</keyword>
<dbReference type="KEGG" id="salf:SMD44_00419"/>
<evidence type="ECO:0000259" key="11">
    <source>
        <dbReference type="Pfam" id="PF03372"/>
    </source>
</evidence>
<dbReference type="InterPro" id="IPR051547">
    <property type="entry name" value="TDP2-like"/>
</dbReference>
<feature type="transmembrane region" description="Helical" evidence="10">
    <location>
        <begin position="103"/>
        <end position="120"/>
    </location>
</feature>
<comment type="cofactor">
    <cofactor evidence="2">
        <name>Mg(2+)</name>
        <dbReference type="ChEBI" id="CHEBI:18420"/>
    </cofactor>
</comment>
<feature type="compositionally biased region" description="Low complexity" evidence="9">
    <location>
        <begin position="32"/>
        <end position="55"/>
    </location>
</feature>
<feature type="transmembrane region" description="Helical" evidence="10">
    <location>
        <begin position="127"/>
        <end position="146"/>
    </location>
</feature>
<evidence type="ECO:0000313" key="12">
    <source>
        <dbReference type="EMBL" id="ARX81021.1"/>
    </source>
</evidence>
<proteinExistence type="predicted"/>
<dbReference type="SUPFAM" id="SSF56219">
    <property type="entry name" value="DNase I-like"/>
    <property type="match status" value="1"/>
</dbReference>
<keyword evidence="5" id="KW-0227">DNA damage</keyword>
<evidence type="ECO:0000256" key="2">
    <source>
        <dbReference type="ARBA" id="ARBA00001946"/>
    </source>
</evidence>
<evidence type="ECO:0000256" key="7">
    <source>
        <dbReference type="ARBA" id="ARBA00022842"/>
    </source>
</evidence>
<evidence type="ECO:0000256" key="3">
    <source>
        <dbReference type="ARBA" id="ARBA00022722"/>
    </source>
</evidence>
<dbReference type="Proteomes" id="UP000195880">
    <property type="component" value="Chromosome"/>
</dbReference>
<dbReference type="PANTHER" id="PTHR15822">
    <property type="entry name" value="TRAF AND TNF RECEPTOR-ASSOCIATED PROTEIN"/>
    <property type="match status" value="1"/>
</dbReference>
<gene>
    <name evidence="12" type="ORF">SMD44_00419</name>
</gene>
<feature type="transmembrane region" description="Helical" evidence="10">
    <location>
        <begin position="71"/>
        <end position="91"/>
    </location>
</feature>
<sequence length="368" mass="38219">MTSLHDGLTERTAATHGPLLAAAWTSGAAALTGDPGVPAGDPGVPAGDPGVPAGKPGEDRTDGGPWRRGRLVAAAAGLLALVMLGHTWVPHRFGNPGSLLETFLPWLGVAVPLLLVLAAVRRSATAALAVLLPAVVWCSLFGGMVMDKRSDGGDLTVVSHNVHDRNPDPDGTARALVASGADLVALEELSPGTAPEYGRVLDGRYPHHVVQGTVGLWSKYPLRGVEPIPIMPWTRALRATVETPKGPLALYTAHLASVRVHPGAGFATATRDEAAEKLAAAVRAERLPRVVVVGDLNGTTDDTALRPLTGQLRSAQQEAGDGFGFTWPASFPVARIDQILVKGVTPASSWTLPRTGSDHLPVAATLTL</sequence>
<keyword evidence="10" id="KW-0472">Membrane</keyword>
<accession>A0A1Z1W3M6</accession>